<name>A0A0R3W2D3_TAEAS</name>
<dbReference type="Pfam" id="PF01221">
    <property type="entry name" value="Dynein_light"/>
    <property type="match status" value="2"/>
</dbReference>
<dbReference type="WBParaSite" id="TASK_0000396601-mRNA-1">
    <property type="protein sequence ID" value="TASK_0000396601-mRNA-1"/>
    <property type="gene ID" value="TASK_0000396601"/>
</dbReference>
<evidence type="ECO:0000313" key="1">
    <source>
        <dbReference type="EMBL" id="VDK32648.1"/>
    </source>
</evidence>
<dbReference type="GO" id="GO:0007017">
    <property type="term" value="P:microtubule-based process"/>
    <property type="evidence" value="ECO:0007669"/>
    <property type="project" value="InterPro"/>
</dbReference>
<proteinExistence type="predicted"/>
<dbReference type="InterPro" id="IPR037177">
    <property type="entry name" value="DLC_sf"/>
</dbReference>
<protein>
    <submittedName>
        <fullName evidence="3">Dynein light chain</fullName>
    </submittedName>
</protein>
<dbReference type="Proteomes" id="UP000282613">
    <property type="component" value="Unassembled WGS sequence"/>
</dbReference>
<dbReference type="InterPro" id="IPR001372">
    <property type="entry name" value="Dynein_light_chain_typ-1/2"/>
</dbReference>
<dbReference type="EMBL" id="UYRS01018321">
    <property type="protein sequence ID" value="VDK32648.1"/>
    <property type="molecule type" value="Genomic_DNA"/>
</dbReference>
<dbReference type="GO" id="GO:0005868">
    <property type="term" value="C:cytoplasmic dynein complex"/>
    <property type="evidence" value="ECO:0007669"/>
    <property type="project" value="TreeGrafter"/>
</dbReference>
<dbReference type="OrthoDB" id="6506078at2759"/>
<evidence type="ECO:0000313" key="3">
    <source>
        <dbReference type="WBParaSite" id="TASK_0000396601-mRNA-1"/>
    </source>
</evidence>
<dbReference type="PANTHER" id="PTHR11886">
    <property type="entry name" value="DYNEIN LIGHT CHAIN"/>
    <property type="match status" value="1"/>
</dbReference>
<accession>A0A0R3W2D3</accession>
<dbReference type="STRING" id="60517.A0A0R3W2D3"/>
<dbReference type="AlphaFoldDB" id="A0A0R3W2D3"/>
<dbReference type="Gene3D" id="3.30.740.10">
    <property type="entry name" value="Protein Inhibitor Of Neuronal Nitric Oxide Synthase"/>
    <property type="match status" value="2"/>
</dbReference>
<organism evidence="3">
    <name type="scientific">Taenia asiatica</name>
    <name type="common">Asian tapeworm</name>
    <dbReference type="NCBI Taxonomy" id="60517"/>
    <lineage>
        <taxon>Eukaryota</taxon>
        <taxon>Metazoa</taxon>
        <taxon>Spiralia</taxon>
        <taxon>Lophotrochozoa</taxon>
        <taxon>Platyhelminthes</taxon>
        <taxon>Cestoda</taxon>
        <taxon>Eucestoda</taxon>
        <taxon>Cyclophyllidea</taxon>
        <taxon>Taeniidae</taxon>
        <taxon>Taenia</taxon>
    </lineage>
</organism>
<gene>
    <name evidence="1" type="ORF">TASK_LOCUS3967</name>
</gene>
<dbReference type="SUPFAM" id="SSF54648">
    <property type="entry name" value="DLC"/>
    <property type="match status" value="2"/>
</dbReference>
<sequence>MSLEKHKIDCDESVLDTAVDAAKTALSHSDSNRSRASYVRRAMDEKYGQAWCCVTGRDFGSELPYLPNHFAFFSVDNVSFLVCKTSESVCVLPHRHIMSEPTVKQLQVECGRDKLQTAIDAATEAINRTKSNQERATYVRQAMDKEYGPAWSCVTGLDFGSEIPYLPENFAFFTVDNVSFLVCKSTENVKVM</sequence>
<reference evidence="3" key="1">
    <citation type="submission" date="2017-02" db="UniProtKB">
        <authorList>
            <consortium name="WormBaseParasite"/>
        </authorList>
    </citation>
    <scope>IDENTIFICATION</scope>
</reference>
<keyword evidence="2" id="KW-1185">Reference proteome</keyword>
<dbReference type="SMART" id="SM01375">
    <property type="entry name" value="Dynein_light"/>
    <property type="match status" value="2"/>
</dbReference>
<reference evidence="1 2" key="2">
    <citation type="submission" date="2018-11" db="EMBL/GenBank/DDBJ databases">
        <authorList>
            <consortium name="Pathogen Informatics"/>
        </authorList>
    </citation>
    <scope>NUCLEOTIDE SEQUENCE [LARGE SCALE GENOMIC DNA]</scope>
</reference>
<dbReference type="PANTHER" id="PTHR11886:SF35">
    <property type="entry name" value="DYNEIN LIGHT CHAIN"/>
    <property type="match status" value="1"/>
</dbReference>
<dbReference type="CDD" id="cd21450">
    <property type="entry name" value="DLC-like_DYNLL1-like"/>
    <property type="match status" value="2"/>
</dbReference>
<dbReference type="GO" id="GO:0045505">
    <property type="term" value="F:dynein intermediate chain binding"/>
    <property type="evidence" value="ECO:0007669"/>
    <property type="project" value="TreeGrafter"/>
</dbReference>
<evidence type="ECO:0000313" key="2">
    <source>
        <dbReference type="Proteomes" id="UP000282613"/>
    </source>
</evidence>